<feature type="domain" description="NAD(P)-binding" evidence="1">
    <location>
        <begin position="7"/>
        <end position="182"/>
    </location>
</feature>
<dbReference type="RefSeq" id="WP_057903398.1">
    <property type="nucleotide sequence ID" value="NZ_AZDA01000006.1"/>
</dbReference>
<sequence length="205" mass="21409">MKVLVFGASGRVGQALVQQLVAAGHEVVAAARHPEVFADQAGVTPLVLDLHESIEQLSVPAVDAAYFVAGSRGKELLQIDAYGAVKAMALTEKVGAKRFIMLSSLFATVPEKWSVGLTNYNIAKFFADHWLMEHTQLDYTILQPGALTEAPATGQIQFNVTAGGANPIPDVAATLAALLTAPNTSGKVLTMLSGTTPIADAVAAI</sequence>
<dbReference type="AlphaFoldDB" id="A0A0R1H7S5"/>
<dbReference type="PATRIC" id="fig|1423726.3.peg.3192"/>
<dbReference type="Pfam" id="PF13460">
    <property type="entry name" value="NAD_binding_10"/>
    <property type="match status" value="1"/>
</dbReference>
<dbReference type="Gene3D" id="3.40.50.720">
    <property type="entry name" value="NAD(P)-binding Rossmann-like Domain"/>
    <property type="match status" value="1"/>
</dbReference>
<dbReference type="PANTHER" id="PTHR15020:SF50">
    <property type="entry name" value="UPF0659 PROTEIN YMR090W"/>
    <property type="match status" value="1"/>
</dbReference>
<organism evidence="2 3">
    <name type="scientific">Loigolactobacillus bifermentans DSM 20003</name>
    <dbReference type="NCBI Taxonomy" id="1423726"/>
    <lineage>
        <taxon>Bacteria</taxon>
        <taxon>Bacillati</taxon>
        <taxon>Bacillota</taxon>
        <taxon>Bacilli</taxon>
        <taxon>Lactobacillales</taxon>
        <taxon>Lactobacillaceae</taxon>
        <taxon>Loigolactobacillus</taxon>
    </lineage>
</organism>
<evidence type="ECO:0000313" key="2">
    <source>
        <dbReference type="EMBL" id="KRK40675.1"/>
    </source>
</evidence>
<evidence type="ECO:0000259" key="1">
    <source>
        <dbReference type="Pfam" id="PF13460"/>
    </source>
</evidence>
<gene>
    <name evidence="2" type="ORF">FC07_GL003078</name>
</gene>
<name>A0A0R1H7S5_9LACO</name>
<protein>
    <submittedName>
        <fullName evidence="2">Oxidoreductase</fullName>
    </submittedName>
</protein>
<evidence type="ECO:0000313" key="3">
    <source>
        <dbReference type="Proteomes" id="UP000051461"/>
    </source>
</evidence>
<dbReference type="InterPro" id="IPR016040">
    <property type="entry name" value="NAD(P)-bd_dom"/>
</dbReference>
<proteinExistence type="predicted"/>
<dbReference type="Proteomes" id="UP000051461">
    <property type="component" value="Unassembled WGS sequence"/>
</dbReference>
<reference evidence="2 3" key="1">
    <citation type="journal article" date="2015" name="Genome Announc.">
        <title>Expanding the biotechnology potential of lactobacilli through comparative genomics of 213 strains and associated genera.</title>
        <authorList>
            <person name="Sun Z."/>
            <person name="Harris H.M."/>
            <person name="McCann A."/>
            <person name="Guo C."/>
            <person name="Argimon S."/>
            <person name="Zhang W."/>
            <person name="Yang X."/>
            <person name="Jeffery I.B."/>
            <person name="Cooney J.C."/>
            <person name="Kagawa T.F."/>
            <person name="Liu W."/>
            <person name="Song Y."/>
            <person name="Salvetti E."/>
            <person name="Wrobel A."/>
            <person name="Rasinkangas P."/>
            <person name="Parkhill J."/>
            <person name="Rea M.C."/>
            <person name="O'Sullivan O."/>
            <person name="Ritari J."/>
            <person name="Douillard F.P."/>
            <person name="Paul Ross R."/>
            <person name="Yang R."/>
            <person name="Briner A.E."/>
            <person name="Felis G.E."/>
            <person name="de Vos W.M."/>
            <person name="Barrangou R."/>
            <person name="Klaenhammer T.R."/>
            <person name="Caufield P.W."/>
            <person name="Cui Y."/>
            <person name="Zhang H."/>
            <person name="O'Toole P.W."/>
        </authorList>
    </citation>
    <scope>NUCLEOTIDE SEQUENCE [LARGE SCALE GENOMIC DNA]</scope>
    <source>
        <strain evidence="2 3">DSM 20003</strain>
    </source>
</reference>
<dbReference type="PANTHER" id="PTHR15020">
    <property type="entry name" value="FLAVIN REDUCTASE-RELATED"/>
    <property type="match status" value="1"/>
</dbReference>
<dbReference type="InterPro" id="IPR036291">
    <property type="entry name" value="NAD(P)-bd_dom_sf"/>
</dbReference>
<accession>A0A0R1H7S5</accession>
<dbReference type="SUPFAM" id="SSF51735">
    <property type="entry name" value="NAD(P)-binding Rossmann-fold domains"/>
    <property type="match status" value="1"/>
</dbReference>
<dbReference type="OrthoDB" id="9785372at2"/>
<dbReference type="STRING" id="1423726.FC07_GL003078"/>
<keyword evidence="3" id="KW-1185">Reference proteome</keyword>
<dbReference type="EMBL" id="AZDA01000006">
    <property type="protein sequence ID" value="KRK40675.1"/>
    <property type="molecule type" value="Genomic_DNA"/>
</dbReference>
<comment type="caution">
    <text evidence="2">The sequence shown here is derived from an EMBL/GenBank/DDBJ whole genome shotgun (WGS) entry which is preliminary data.</text>
</comment>